<evidence type="ECO:0000256" key="10">
    <source>
        <dbReference type="ARBA" id="ARBA00023237"/>
    </source>
</evidence>
<evidence type="ECO:0000256" key="2">
    <source>
        <dbReference type="ARBA" id="ARBA00022448"/>
    </source>
</evidence>
<proteinExistence type="inferred from homology"/>
<keyword evidence="5 11" id="KW-0812">Transmembrane</keyword>
<evidence type="ECO:0000256" key="6">
    <source>
        <dbReference type="ARBA" id="ARBA00023004"/>
    </source>
</evidence>
<keyword evidence="9 11" id="KW-0472">Membrane</keyword>
<dbReference type="Pfam" id="PF07715">
    <property type="entry name" value="Plug"/>
    <property type="match status" value="1"/>
</dbReference>
<sequence>MAQTEPVEAQAEQAGPRDSNDIIVTASRREESALDVPISIVAYSQEKLDQKGVRNIEDLVRYTPGVTLTQGFSNIKYIAIRGLQSSVGATMTGLYIDDTPVHIRNLVLMNNFYPALYDLERVEVLRGPQGTLFGASAMGGAIRFITAKPNLTEFVGNARAELAFTEHGDPSYEAGAAIGGPLIQDKLGFRINANYRRDGGYIDRVPYRPGRGTAEENSNSARTFVANASLMFKPIDTLTITPSVFYQKALKDDSSTYWTFKEGSTRPQPPLFQSGQGVASTGRDRTILAQNKIEWDVGPVSLISNTAYINRKIRSSDDGTAFLLDVLGPGFAPFYNPLLPFAGGSGPLDIDLTLPGNANNPNCGECVTIELDMVQKGFTQEFRVQSNDPDARLRYVVGAFYQKTRQASHEFDTARNALGGALYLPADLLIAAYGPVLGPLLTLPVGANGNWADSFSRIVDKQYALFGQVDFELFENLTLTAGLRYSVLEFESQQIDTDVVTGTPSISPIRRSKEKPLTPKFGIQYDFSDDFMVYATAAKGFRSGGVNTSSEVDPTNYTPACLAGLELLGLTEIPATYTSDSTWSYEVGAKGRIGRTLSVAADVFYTEWTDVQRSRSVPAGCLSVFTDNFGKARSQGIEAQVTFTPVAGLTLDANLAYIDATQRETIYVFGTTNTITRKGDRFATPWTINLTADYETPIGWDDARVYGTVQYTYRSEWNAKPGNVGFNPLTLNTDSQNQVNARLGIRRDGFDISAFVNNLTNSRDIIGRLNFQPADRVEIQTWRPRTFGLTGRYNF</sequence>
<dbReference type="Gene3D" id="2.40.170.20">
    <property type="entry name" value="TonB-dependent receptor, beta-barrel domain"/>
    <property type="match status" value="2"/>
</dbReference>
<dbReference type="InterPro" id="IPR000531">
    <property type="entry name" value="Beta-barrel_TonB"/>
</dbReference>
<protein>
    <submittedName>
        <fullName evidence="16">TonB-dependent receptor</fullName>
    </submittedName>
</protein>
<keyword evidence="10 11" id="KW-0998">Cell outer membrane</keyword>
<keyword evidence="7" id="KW-0406">Ion transport</keyword>
<dbReference type="Pfam" id="PF00593">
    <property type="entry name" value="TonB_dep_Rec_b-barrel"/>
    <property type="match status" value="1"/>
</dbReference>
<feature type="domain" description="TonB-dependent receptor plug" evidence="15">
    <location>
        <begin position="34"/>
        <end position="141"/>
    </location>
</feature>
<organism evidence="16 17">
    <name type="scientific">Sphingosinicella rhizophila</name>
    <dbReference type="NCBI Taxonomy" id="3050082"/>
    <lineage>
        <taxon>Bacteria</taxon>
        <taxon>Pseudomonadati</taxon>
        <taxon>Pseudomonadota</taxon>
        <taxon>Alphaproteobacteria</taxon>
        <taxon>Sphingomonadales</taxon>
        <taxon>Sphingosinicellaceae</taxon>
        <taxon>Sphingosinicella</taxon>
    </lineage>
</organism>
<keyword evidence="17" id="KW-1185">Reference proteome</keyword>
<evidence type="ECO:0000259" key="14">
    <source>
        <dbReference type="Pfam" id="PF00593"/>
    </source>
</evidence>
<reference evidence="16 17" key="1">
    <citation type="submission" date="2023-05" db="EMBL/GenBank/DDBJ databases">
        <authorList>
            <person name="Guo Y."/>
        </authorList>
    </citation>
    <scope>NUCLEOTIDE SEQUENCE [LARGE SCALE GENOMIC DNA]</scope>
    <source>
        <strain evidence="16 17">GR2756</strain>
    </source>
</reference>
<comment type="subcellular location">
    <subcellularLocation>
        <location evidence="1 11">Cell outer membrane</location>
        <topology evidence="1 11">Multi-pass membrane protein</topology>
    </subcellularLocation>
</comment>
<evidence type="ECO:0000256" key="12">
    <source>
        <dbReference type="RuleBase" id="RU003357"/>
    </source>
</evidence>
<evidence type="ECO:0000256" key="7">
    <source>
        <dbReference type="ARBA" id="ARBA00023065"/>
    </source>
</evidence>
<dbReference type="PROSITE" id="PS52016">
    <property type="entry name" value="TONB_DEPENDENT_REC_3"/>
    <property type="match status" value="1"/>
</dbReference>
<dbReference type="PANTHER" id="PTHR32552:SF81">
    <property type="entry name" value="TONB-DEPENDENT OUTER MEMBRANE RECEPTOR"/>
    <property type="match status" value="1"/>
</dbReference>
<dbReference type="EMBL" id="JAVUPU010000003">
    <property type="protein sequence ID" value="MDT9598833.1"/>
    <property type="molecule type" value="Genomic_DNA"/>
</dbReference>
<keyword evidence="16" id="KW-0675">Receptor</keyword>
<keyword evidence="6" id="KW-0408">Iron</keyword>
<evidence type="ECO:0000256" key="3">
    <source>
        <dbReference type="ARBA" id="ARBA00022452"/>
    </source>
</evidence>
<dbReference type="CDD" id="cd01347">
    <property type="entry name" value="ligand_gated_channel"/>
    <property type="match status" value="1"/>
</dbReference>
<comment type="caution">
    <text evidence="16">The sequence shown here is derived from an EMBL/GenBank/DDBJ whole genome shotgun (WGS) entry which is preliminary data.</text>
</comment>
<accession>A0ABU3Q5Z5</accession>
<dbReference type="PANTHER" id="PTHR32552">
    <property type="entry name" value="FERRICHROME IRON RECEPTOR-RELATED"/>
    <property type="match status" value="1"/>
</dbReference>
<keyword evidence="3 11" id="KW-1134">Transmembrane beta strand</keyword>
<dbReference type="RefSeq" id="WP_315725221.1">
    <property type="nucleotide sequence ID" value="NZ_JAVUPU010000003.1"/>
</dbReference>
<evidence type="ECO:0000256" key="8">
    <source>
        <dbReference type="ARBA" id="ARBA00023077"/>
    </source>
</evidence>
<evidence type="ECO:0000256" key="1">
    <source>
        <dbReference type="ARBA" id="ARBA00004571"/>
    </source>
</evidence>
<evidence type="ECO:0000313" key="16">
    <source>
        <dbReference type="EMBL" id="MDT9598833.1"/>
    </source>
</evidence>
<feature type="region of interest" description="Disordered" evidence="13">
    <location>
        <begin position="1"/>
        <end position="21"/>
    </location>
</feature>
<name>A0ABU3Q5Z5_9SPHN</name>
<keyword evidence="2 11" id="KW-0813">Transport</keyword>
<keyword evidence="4" id="KW-0410">Iron transport</keyword>
<evidence type="ECO:0000256" key="11">
    <source>
        <dbReference type="PROSITE-ProRule" id="PRU01360"/>
    </source>
</evidence>
<evidence type="ECO:0000256" key="4">
    <source>
        <dbReference type="ARBA" id="ARBA00022496"/>
    </source>
</evidence>
<keyword evidence="8 12" id="KW-0798">TonB box</keyword>
<gene>
    <name evidence="16" type="ORF">RQX22_07725</name>
</gene>
<evidence type="ECO:0000256" key="5">
    <source>
        <dbReference type="ARBA" id="ARBA00022692"/>
    </source>
</evidence>
<comment type="similarity">
    <text evidence="11 12">Belongs to the TonB-dependent receptor family.</text>
</comment>
<evidence type="ECO:0000313" key="17">
    <source>
        <dbReference type="Proteomes" id="UP001259572"/>
    </source>
</evidence>
<dbReference type="InterPro" id="IPR036942">
    <property type="entry name" value="Beta-barrel_TonB_sf"/>
</dbReference>
<dbReference type="Proteomes" id="UP001259572">
    <property type="component" value="Unassembled WGS sequence"/>
</dbReference>
<evidence type="ECO:0000256" key="9">
    <source>
        <dbReference type="ARBA" id="ARBA00023136"/>
    </source>
</evidence>
<feature type="domain" description="TonB-dependent receptor-like beta-barrel" evidence="14">
    <location>
        <begin position="399"/>
        <end position="759"/>
    </location>
</feature>
<dbReference type="SUPFAM" id="SSF56935">
    <property type="entry name" value="Porins"/>
    <property type="match status" value="1"/>
</dbReference>
<dbReference type="InterPro" id="IPR039426">
    <property type="entry name" value="TonB-dep_rcpt-like"/>
</dbReference>
<evidence type="ECO:0000256" key="13">
    <source>
        <dbReference type="SAM" id="MobiDB-lite"/>
    </source>
</evidence>
<dbReference type="InterPro" id="IPR012910">
    <property type="entry name" value="Plug_dom"/>
</dbReference>
<evidence type="ECO:0000259" key="15">
    <source>
        <dbReference type="Pfam" id="PF07715"/>
    </source>
</evidence>